<dbReference type="AlphaFoldDB" id="A0A7Y0L5H8"/>
<dbReference type="Gene3D" id="3.20.20.70">
    <property type="entry name" value="Aldolase class I"/>
    <property type="match status" value="1"/>
</dbReference>
<organism evidence="1 2">
    <name type="scientific">Sulfobacillus harzensis</name>
    <dbReference type="NCBI Taxonomy" id="2729629"/>
    <lineage>
        <taxon>Bacteria</taxon>
        <taxon>Bacillati</taxon>
        <taxon>Bacillota</taxon>
        <taxon>Clostridia</taxon>
        <taxon>Eubacteriales</taxon>
        <taxon>Clostridiales Family XVII. Incertae Sedis</taxon>
        <taxon>Sulfobacillus</taxon>
    </lineage>
</organism>
<proteinExistence type="predicted"/>
<sequence length="106" mass="11731">MLEELDRGASGSMTGFSYPQILTHVIERHKANDRDAAQAEFFRYLPLIRYEAQLGVRGIAIRKALFFQRGLIQSPAVRAPAQPADPIIAEDLSRLVQTLGLQPGAI</sequence>
<name>A0A7Y0L5H8_9FIRM</name>
<keyword evidence="2" id="KW-1185">Reference proteome</keyword>
<evidence type="ECO:0000313" key="1">
    <source>
        <dbReference type="EMBL" id="NMP23605.1"/>
    </source>
</evidence>
<dbReference type="RefSeq" id="WP_169101031.1">
    <property type="nucleotide sequence ID" value="NZ_JABBVZ010000058.1"/>
</dbReference>
<dbReference type="EMBL" id="JABBVZ010000058">
    <property type="protein sequence ID" value="NMP23605.1"/>
    <property type="molecule type" value="Genomic_DNA"/>
</dbReference>
<protein>
    <recommendedName>
        <fullName evidence="3">Dihydrodipicolinate synthetase family protein</fullName>
    </recommendedName>
</protein>
<gene>
    <name evidence="1" type="ORF">HIJ39_14765</name>
</gene>
<evidence type="ECO:0008006" key="3">
    <source>
        <dbReference type="Google" id="ProtNLM"/>
    </source>
</evidence>
<comment type="caution">
    <text evidence="1">The sequence shown here is derived from an EMBL/GenBank/DDBJ whole genome shotgun (WGS) entry which is preliminary data.</text>
</comment>
<evidence type="ECO:0000313" key="2">
    <source>
        <dbReference type="Proteomes" id="UP000533476"/>
    </source>
</evidence>
<dbReference type="InterPro" id="IPR013785">
    <property type="entry name" value="Aldolase_TIM"/>
</dbReference>
<accession>A0A7Y0L5H8</accession>
<reference evidence="1 2" key="1">
    <citation type="submission" date="2020-04" db="EMBL/GenBank/DDBJ databases">
        <authorList>
            <person name="Zhang R."/>
            <person name="Schippers A."/>
        </authorList>
    </citation>
    <scope>NUCLEOTIDE SEQUENCE [LARGE SCALE GENOMIC DNA]</scope>
    <source>
        <strain evidence="1 2">DSM 109850</strain>
    </source>
</reference>
<dbReference type="SUPFAM" id="SSF51569">
    <property type="entry name" value="Aldolase"/>
    <property type="match status" value="1"/>
</dbReference>
<dbReference type="Proteomes" id="UP000533476">
    <property type="component" value="Unassembled WGS sequence"/>
</dbReference>